<evidence type="ECO:0000313" key="2">
    <source>
        <dbReference type="EMBL" id="KAJ2750977.1"/>
    </source>
</evidence>
<dbReference type="AlphaFoldDB" id="A0A9W8GS39"/>
<dbReference type="Pfam" id="PF00240">
    <property type="entry name" value="ubiquitin"/>
    <property type="match status" value="1"/>
</dbReference>
<dbReference type="InterPro" id="IPR000626">
    <property type="entry name" value="Ubiquitin-like_dom"/>
</dbReference>
<dbReference type="PROSITE" id="PS50053">
    <property type="entry name" value="UBIQUITIN_2"/>
    <property type="match status" value="1"/>
</dbReference>
<evidence type="ECO:0000259" key="1">
    <source>
        <dbReference type="PROSITE" id="PS50053"/>
    </source>
</evidence>
<dbReference type="SMART" id="SM00213">
    <property type="entry name" value="UBQ"/>
    <property type="match status" value="1"/>
</dbReference>
<reference evidence="2" key="1">
    <citation type="submission" date="2022-07" db="EMBL/GenBank/DDBJ databases">
        <title>Phylogenomic reconstructions and comparative analyses of Kickxellomycotina fungi.</title>
        <authorList>
            <person name="Reynolds N.K."/>
            <person name="Stajich J.E."/>
            <person name="Barry K."/>
            <person name="Grigoriev I.V."/>
            <person name="Crous P."/>
            <person name="Smith M.E."/>
        </authorList>
    </citation>
    <scope>NUCLEOTIDE SEQUENCE</scope>
    <source>
        <strain evidence="2">BCRC 34297</strain>
    </source>
</reference>
<gene>
    <name evidence="2" type="ORF">GGI19_004783</name>
</gene>
<dbReference type="SUPFAM" id="SSF54236">
    <property type="entry name" value="Ubiquitin-like"/>
    <property type="match status" value="1"/>
</dbReference>
<sequence>MSLDKSFFDATLAQLSQLSTLRALVTDAKVPAGTRYPPKNYDFKASTMVFVYVEMPAIQSMILPPEEREDYYSLTFKTLKAPVQKFTLHTSSVRTVAQVKRHLARVSNIPVANMRLVLGGKGLVDTKLIGDYAIPEDAVIQIISKPPVAGEAANVETTNAAADDANPLSSVLNQESEREIAKEEAVPIVDETDDTSSNDDVVRAPESYTNETVEQLGERDSVFRTKLRELVYSQFSKGQAQRLTEDLDRFFDTSFAIY</sequence>
<dbReference type="EMBL" id="JANBUH010000467">
    <property type="protein sequence ID" value="KAJ2750977.1"/>
    <property type="molecule type" value="Genomic_DNA"/>
</dbReference>
<dbReference type="Gene3D" id="3.10.20.90">
    <property type="entry name" value="Phosphatidylinositol 3-kinase Catalytic Subunit, Chain A, domain 1"/>
    <property type="match status" value="1"/>
</dbReference>
<accession>A0A9W8GS39</accession>
<keyword evidence="3" id="KW-1185">Reference proteome</keyword>
<dbReference type="OrthoDB" id="428577at2759"/>
<protein>
    <recommendedName>
        <fullName evidence="1">Ubiquitin-like domain-containing protein</fullName>
    </recommendedName>
</protein>
<feature type="domain" description="Ubiquitin-like" evidence="1">
    <location>
        <begin position="72"/>
        <end position="145"/>
    </location>
</feature>
<dbReference type="InterPro" id="IPR029071">
    <property type="entry name" value="Ubiquitin-like_domsf"/>
</dbReference>
<organism evidence="2 3">
    <name type="scientific">Coemansia pectinata</name>
    <dbReference type="NCBI Taxonomy" id="1052879"/>
    <lineage>
        <taxon>Eukaryota</taxon>
        <taxon>Fungi</taxon>
        <taxon>Fungi incertae sedis</taxon>
        <taxon>Zoopagomycota</taxon>
        <taxon>Kickxellomycotina</taxon>
        <taxon>Kickxellomycetes</taxon>
        <taxon>Kickxellales</taxon>
        <taxon>Kickxellaceae</taxon>
        <taxon>Coemansia</taxon>
    </lineage>
</organism>
<comment type="caution">
    <text evidence="2">The sequence shown here is derived from an EMBL/GenBank/DDBJ whole genome shotgun (WGS) entry which is preliminary data.</text>
</comment>
<name>A0A9W8GS39_9FUNG</name>
<dbReference type="Proteomes" id="UP001140011">
    <property type="component" value="Unassembled WGS sequence"/>
</dbReference>
<proteinExistence type="predicted"/>
<evidence type="ECO:0000313" key="3">
    <source>
        <dbReference type="Proteomes" id="UP001140011"/>
    </source>
</evidence>